<reference evidence="2" key="1">
    <citation type="submission" date="2017-09" db="EMBL/GenBank/DDBJ databases">
        <authorList>
            <person name="Varghese N."/>
            <person name="Submissions S."/>
        </authorList>
    </citation>
    <scope>NUCLEOTIDE SEQUENCE [LARGE SCALE GENOMIC DNA]</scope>
    <source>
        <strain evidence="2">CGMCC 1.8913</strain>
    </source>
</reference>
<proteinExistence type="predicted"/>
<keyword evidence="2" id="KW-1185">Reference proteome</keyword>
<gene>
    <name evidence="1" type="ORF">SAMN05421503_2130</name>
</gene>
<sequence>MKIFFLLLLAGAALLLFYTVMKAKNYAGKDRSTAETDDVEFHDQQLDQYFTLSYRGYRMIGEKHIQPKEDSIEVTKVVMTAAQPTRLTGFCRNDLYMMEECILQHFPYTSIEWRHPINELVLTEI</sequence>
<dbReference type="RefSeq" id="WP_097041849.1">
    <property type="nucleotide sequence ID" value="NZ_OBEK01000002.1"/>
</dbReference>
<protein>
    <recommendedName>
        <fullName evidence="3">Sigma-w pathway protein ysdB</fullName>
    </recommendedName>
</protein>
<dbReference type="AlphaFoldDB" id="A0A285NQI7"/>
<evidence type="ECO:0000313" key="2">
    <source>
        <dbReference type="Proteomes" id="UP000219356"/>
    </source>
</evidence>
<dbReference type="Proteomes" id="UP000219356">
    <property type="component" value="Unassembled WGS sequence"/>
</dbReference>
<name>A0A285NQI7_9BACI</name>
<accession>A0A285NQI7</accession>
<evidence type="ECO:0008006" key="3">
    <source>
        <dbReference type="Google" id="ProtNLM"/>
    </source>
</evidence>
<dbReference type="EMBL" id="OBEK01000002">
    <property type="protein sequence ID" value="SNZ11735.1"/>
    <property type="molecule type" value="Genomic_DNA"/>
</dbReference>
<evidence type="ECO:0000313" key="1">
    <source>
        <dbReference type="EMBL" id="SNZ11735.1"/>
    </source>
</evidence>
<dbReference type="OrthoDB" id="2735026at2"/>
<organism evidence="1 2">
    <name type="scientific">Terribacillus aidingensis</name>
    <dbReference type="NCBI Taxonomy" id="586416"/>
    <lineage>
        <taxon>Bacteria</taxon>
        <taxon>Bacillati</taxon>
        <taxon>Bacillota</taxon>
        <taxon>Bacilli</taxon>
        <taxon>Bacillales</taxon>
        <taxon>Bacillaceae</taxon>
        <taxon>Terribacillus</taxon>
    </lineage>
</organism>